<comment type="caution">
    <text evidence="2">The sequence shown here is derived from an EMBL/GenBank/DDBJ whole genome shotgun (WGS) entry which is preliminary data.</text>
</comment>
<evidence type="ECO:0000259" key="1">
    <source>
        <dbReference type="PROSITE" id="PS50053"/>
    </source>
</evidence>
<feature type="domain" description="Ubiquitin-like" evidence="1">
    <location>
        <begin position="15"/>
        <end position="81"/>
    </location>
</feature>
<sequence length="97" mass="10633">MSDSEQQPEVKPENVHVALKISGSGFPDLLIKVKKTTKLSKMMSAYCERAGKSLGEVRFMFDGERLRPEQTVGELDIDDDDDEVLIEVASEAVGGSC</sequence>
<dbReference type="Gene3D" id="3.10.20.90">
    <property type="entry name" value="Phosphatidylinositol 3-kinase Catalytic Subunit, Chain A, domain 1"/>
    <property type="match status" value="1"/>
</dbReference>
<dbReference type="InterPro" id="IPR029071">
    <property type="entry name" value="Ubiquitin-like_domsf"/>
</dbReference>
<dbReference type="FunCoup" id="A0A1Y2FXE8">
    <property type="interactions" value="726"/>
</dbReference>
<organism evidence="2 3">
    <name type="scientific">Leucosporidium creatinivorum</name>
    <dbReference type="NCBI Taxonomy" id="106004"/>
    <lineage>
        <taxon>Eukaryota</taxon>
        <taxon>Fungi</taxon>
        <taxon>Dikarya</taxon>
        <taxon>Basidiomycota</taxon>
        <taxon>Pucciniomycotina</taxon>
        <taxon>Microbotryomycetes</taxon>
        <taxon>Leucosporidiales</taxon>
        <taxon>Leucosporidium</taxon>
    </lineage>
</organism>
<evidence type="ECO:0000313" key="3">
    <source>
        <dbReference type="Proteomes" id="UP000193467"/>
    </source>
</evidence>
<dbReference type="InParanoid" id="A0A1Y2FXE8"/>
<dbReference type="PROSITE" id="PS50053">
    <property type="entry name" value="UBIQUITIN_2"/>
    <property type="match status" value="1"/>
</dbReference>
<dbReference type="InterPro" id="IPR000626">
    <property type="entry name" value="Ubiquitin-like_dom"/>
</dbReference>
<protein>
    <submittedName>
        <fullName evidence="2">Ubiquitin-2 like Rad60 SUMO-like-domain-containing protein</fullName>
    </submittedName>
</protein>
<accession>A0A1Y2FXE8</accession>
<dbReference type="InterPro" id="IPR022617">
    <property type="entry name" value="Rad60/SUMO-like_dom"/>
</dbReference>
<dbReference type="AlphaFoldDB" id="A0A1Y2FXE8"/>
<name>A0A1Y2FXE8_9BASI</name>
<dbReference type="STRING" id="106004.A0A1Y2FXE8"/>
<dbReference type="OrthoDB" id="2537702at2759"/>
<dbReference type="PANTHER" id="PTHR10562">
    <property type="entry name" value="SMALL UBIQUITIN-RELATED MODIFIER"/>
    <property type="match status" value="1"/>
</dbReference>
<proteinExistence type="predicted"/>
<dbReference type="EMBL" id="MCGR01000011">
    <property type="protein sequence ID" value="ORY88209.1"/>
    <property type="molecule type" value="Genomic_DNA"/>
</dbReference>
<dbReference type="Proteomes" id="UP000193467">
    <property type="component" value="Unassembled WGS sequence"/>
</dbReference>
<reference evidence="2 3" key="1">
    <citation type="submission" date="2016-07" db="EMBL/GenBank/DDBJ databases">
        <title>Pervasive Adenine N6-methylation of Active Genes in Fungi.</title>
        <authorList>
            <consortium name="DOE Joint Genome Institute"/>
            <person name="Mondo S.J."/>
            <person name="Dannebaum R.O."/>
            <person name="Kuo R.C."/>
            <person name="Labutti K."/>
            <person name="Haridas S."/>
            <person name="Kuo A."/>
            <person name="Salamov A."/>
            <person name="Ahrendt S.R."/>
            <person name="Lipzen A."/>
            <person name="Sullivan W."/>
            <person name="Andreopoulos W.B."/>
            <person name="Clum A."/>
            <person name="Lindquist E."/>
            <person name="Daum C."/>
            <person name="Ramamoorthy G.K."/>
            <person name="Gryganskyi A."/>
            <person name="Culley D."/>
            <person name="Magnuson J.K."/>
            <person name="James T.Y."/>
            <person name="O'Malley M.A."/>
            <person name="Stajich J.E."/>
            <person name="Spatafora J.W."/>
            <person name="Visel A."/>
            <person name="Grigoriev I.V."/>
        </authorList>
    </citation>
    <scope>NUCLEOTIDE SEQUENCE [LARGE SCALE GENOMIC DNA]</scope>
    <source>
        <strain evidence="2 3">62-1032</strain>
    </source>
</reference>
<dbReference type="Pfam" id="PF11976">
    <property type="entry name" value="Rad60-SLD"/>
    <property type="match status" value="1"/>
</dbReference>
<evidence type="ECO:0000313" key="2">
    <source>
        <dbReference type="EMBL" id="ORY88209.1"/>
    </source>
</evidence>
<keyword evidence="3" id="KW-1185">Reference proteome</keyword>
<gene>
    <name evidence="2" type="ORF">BCR35DRAFT_301734</name>
</gene>
<dbReference type="SUPFAM" id="SSF54236">
    <property type="entry name" value="Ubiquitin-like"/>
    <property type="match status" value="1"/>
</dbReference>